<dbReference type="EMBL" id="MW197141">
    <property type="protein sequence ID" value="QYA72256.1"/>
    <property type="molecule type" value="Genomic_RNA"/>
</dbReference>
<proteinExistence type="predicted"/>
<dbReference type="Gene3D" id="2.40.10.10">
    <property type="entry name" value="Trypsin-like serine proteases"/>
    <property type="match status" value="2"/>
</dbReference>
<dbReference type="InterPro" id="IPR043502">
    <property type="entry name" value="DNA/RNA_pol_sf"/>
</dbReference>
<dbReference type="EC" id="2.7.7.48" evidence="8"/>
<evidence type="ECO:0000313" key="9">
    <source>
        <dbReference type="EMBL" id="QYA72256.1"/>
    </source>
</evidence>
<feature type="transmembrane region" description="Helical" evidence="8">
    <location>
        <begin position="37"/>
        <end position="59"/>
    </location>
</feature>
<keyword evidence="8" id="KW-0693">Viral RNA replication</keyword>
<evidence type="ECO:0000256" key="5">
    <source>
        <dbReference type="ARBA" id="ARBA00022741"/>
    </source>
</evidence>
<dbReference type="GO" id="GO:0000166">
    <property type="term" value="F:nucleotide binding"/>
    <property type="evidence" value="ECO:0007669"/>
    <property type="project" value="UniProtKB-KW"/>
</dbReference>
<dbReference type="SUPFAM" id="SSF56672">
    <property type="entry name" value="DNA/RNA polymerases"/>
    <property type="match status" value="1"/>
</dbReference>
<evidence type="ECO:0000256" key="3">
    <source>
        <dbReference type="ARBA" id="ARBA00022679"/>
    </source>
</evidence>
<dbReference type="Pfam" id="PF02123">
    <property type="entry name" value="RdRP_4"/>
    <property type="match status" value="1"/>
</dbReference>
<evidence type="ECO:0000256" key="8">
    <source>
        <dbReference type="RuleBase" id="RU364050"/>
    </source>
</evidence>
<dbReference type="InterPro" id="IPR001795">
    <property type="entry name" value="RNA-dir_pol_luteovirus"/>
</dbReference>
<keyword evidence="1 8" id="KW-0696">RNA-directed RNA polymerase</keyword>
<dbReference type="PRINTS" id="PR00914">
    <property type="entry name" value="LVIRUSRNAPOL"/>
</dbReference>
<keyword evidence="4 8" id="KW-0548">Nucleotidyltransferase</keyword>
<dbReference type="InterPro" id="IPR043504">
    <property type="entry name" value="Peptidase_S1_PA_chymotrypsin"/>
</dbReference>
<dbReference type="SUPFAM" id="SSF50494">
    <property type="entry name" value="Trypsin-like serine proteases"/>
    <property type="match status" value="1"/>
</dbReference>
<evidence type="ECO:0000256" key="6">
    <source>
        <dbReference type="ARBA" id="ARBA00022801"/>
    </source>
</evidence>
<protein>
    <recommendedName>
        <fullName evidence="8">RNA-directed RNA polymerase</fullName>
        <ecNumber evidence="8">2.7.7.48</ecNumber>
    </recommendedName>
</protein>
<keyword evidence="8" id="KW-0812">Transmembrane</keyword>
<name>A0A8F8MZ26_9VIRU</name>
<sequence>MYRSPFGYLLLLISLPAGAVTYDCIRGDCQAGPNSLMMALMTLLTTGMWWVVSLSLFWIERQRYRSAEEKISRPKRLRLIGDPYLDPCDGIVGKILDDCTGSVQEVVIQPKWWRFINMSSPTINQDEDNECAILGNSYSQVEPRREPGSFVLLKVNEEVVGAGCRVIYEGGDYLLTAHHVWSQAPNNIAKGGKTVEISTEMKPYLSSKNKVLDFCLVPIPAAVWSNLGVKSSKIASLHQRSNITVYGGTASTMLLSSFGVAEADDNPLRIIHKASTARAWSGSPLYNSNGLVLGVHLGYDQLGSTNRAVNIGYVLRMTSSNETAPPDLNFVEITEDEAVDRPSFDEYEIEGFGKIRTRAREYYIPRDKDWNKYDDEDDDAFFDVPVALWLNSNETIEKPLNLQGGRKFTALAALIELGNYSWESGGHYPQGVGLQFVGRSTCLFRESSRKALSERFKLASETFPELLEYNWPARGSKAELGSLLLQAERFRCTEPPENLASCCDKLASRYPVTRPRCCFRTDKWSWSAVEEEVKRLAAQGQEVCKDSSPGSPLASLCKRNQDVLAAHLDFIVKAVTERLFLLAETELHGLSPVELINQGCCDPVRLFVKQEPHTLKKINEGRYRLISSVSLVDQIVERMLFGPQNRAEIALWDTIPSKPGMGLTLKSQARKIFGDLLVKHTHCPAYEADISGFDWTVQDWELWADVEIRIKLCSAGVNLAQCMRNRFYCFMNSVFQLSDGTLIQQCSPGVMKSGSYCTSSTNSRVRCLMAEIIGSPWCIAMGDDSVEGYVEGARDKYDALGHKCKDYQVCDSDGLLLRSVGFCSHHIDSSGAYLTSWAKTLFKHLHSKDEDFQDIEIELRNSPMWPSIRRYLVQETPSLDKRYEPNEEEEVQIKEQAVESTVQQIHGSGCFTTCCERNCYGQGYACVQW</sequence>
<dbReference type="GO" id="GO:0008233">
    <property type="term" value="F:peptidase activity"/>
    <property type="evidence" value="ECO:0007669"/>
    <property type="project" value="UniProtKB-KW"/>
</dbReference>
<dbReference type="CDD" id="cd23180">
    <property type="entry name" value="ps-ssRNAv_Solemoviridae_RdRp"/>
    <property type="match status" value="1"/>
</dbReference>
<evidence type="ECO:0000256" key="4">
    <source>
        <dbReference type="ARBA" id="ARBA00022695"/>
    </source>
</evidence>
<evidence type="ECO:0000256" key="2">
    <source>
        <dbReference type="ARBA" id="ARBA00022670"/>
    </source>
</evidence>
<reference evidence="9" key="1">
    <citation type="submission" date="2020-10" db="EMBL/GenBank/DDBJ databases">
        <title>Plant Virus Collection isolate.</title>
        <authorList>
            <person name="Knierim D."/>
            <person name="Margaria P."/>
            <person name="Menzel W."/>
            <person name="Winter S."/>
        </authorList>
    </citation>
    <scope>NUCLEOTIDE SEQUENCE</scope>
    <source>
        <strain evidence="9">DSMZ PV-0913</strain>
    </source>
</reference>
<dbReference type="GO" id="GO:0003723">
    <property type="term" value="F:RNA binding"/>
    <property type="evidence" value="ECO:0007669"/>
    <property type="project" value="InterPro"/>
</dbReference>
<dbReference type="InterPro" id="IPR009003">
    <property type="entry name" value="Peptidase_S1_PA"/>
</dbReference>
<keyword evidence="2" id="KW-0645">Protease</keyword>
<dbReference type="GO" id="GO:0003968">
    <property type="term" value="F:RNA-directed RNA polymerase activity"/>
    <property type="evidence" value="ECO:0007669"/>
    <property type="project" value="UniProtKB-KW"/>
</dbReference>
<accession>A0A8F8MZ26</accession>
<keyword evidence="3 8" id="KW-0808">Transferase</keyword>
<comment type="catalytic activity">
    <reaction evidence="7 8">
        <text>RNA(n) + a ribonucleoside 5'-triphosphate = RNA(n+1) + diphosphate</text>
        <dbReference type="Rhea" id="RHEA:21248"/>
        <dbReference type="Rhea" id="RHEA-COMP:14527"/>
        <dbReference type="Rhea" id="RHEA-COMP:17342"/>
        <dbReference type="ChEBI" id="CHEBI:33019"/>
        <dbReference type="ChEBI" id="CHEBI:61557"/>
        <dbReference type="ChEBI" id="CHEBI:140395"/>
        <dbReference type="EC" id="2.7.7.48"/>
    </reaction>
</comment>
<keyword evidence="8" id="KW-1133">Transmembrane helix</keyword>
<dbReference type="GO" id="GO:0006351">
    <property type="term" value="P:DNA-templated transcription"/>
    <property type="evidence" value="ECO:0007669"/>
    <property type="project" value="InterPro"/>
</dbReference>
<keyword evidence="6" id="KW-0378">Hydrolase</keyword>
<keyword evidence="5 8" id="KW-0547">Nucleotide-binding</keyword>
<organism evidence="9">
    <name type="scientific">Sowbane mosaic virus</name>
    <dbReference type="NCBI Taxonomy" id="378833"/>
    <lineage>
        <taxon>Viruses</taxon>
        <taxon>Riboviria</taxon>
        <taxon>Orthornavirae</taxon>
        <taxon>Pisuviricota</taxon>
        <taxon>Pisoniviricetes</taxon>
        <taxon>Sobelivirales</taxon>
        <taxon>Solemoviridae</taxon>
        <taxon>Sobemovirus</taxon>
        <taxon>Sobemovirus SOMV</taxon>
    </lineage>
</organism>
<keyword evidence="8" id="KW-0472">Membrane</keyword>
<dbReference type="GO" id="GO:0006508">
    <property type="term" value="P:proteolysis"/>
    <property type="evidence" value="ECO:0007669"/>
    <property type="project" value="UniProtKB-KW"/>
</dbReference>
<evidence type="ECO:0000256" key="1">
    <source>
        <dbReference type="ARBA" id="ARBA00022484"/>
    </source>
</evidence>
<evidence type="ECO:0000256" key="7">
    <source>
        <dbReference type="ARBA" id="ARBA00048744"/>
    </source>
</evidence>